<gene>
    <name evidence="1" type="ORF">AB6A40_000905</name>
</gene>
<accession>A0ABD6E498</accession>
<comment type="caution">
    <text evidence="1">The sequence shown here is derived from an EMBL/GenBank/DDBJ whole genome shotgun (WGS) entry which is preliminary data.</text>
</comment>
<sequence length="128" mass="13801">MNPFCTSVKHVITSYSSDPLSTAGQVGSCDPFGIAGKAGGCDAFNIAEQVEGCDPLSIARQVEGYGQDIVLQKIEYASLTYGCQPSVHDCIELNIVKTILFKSFISLHKSMNPIPRLCGFLHLFNALT</sequence>
<keyword evidence="2" id="KW-1185">Reference proteome</keyword>
<evidence type="ECO:0000313" key="1">
    <source>
        <dbReference type="EMBL" id="MFH4974196.1"/>
    </source>
</evidence>
<reference evidence="1 2" key="1">
    <citation type="submission" date="2024-08" db="EMBL/GenBank/DDBJ databases">
        <title>Gnathostoma spinigerum genome.</title>
        <authorList>
            <person name="Gonzalez-Bertolin B."/>
            <person name="Monzon S."/>
            <person name="Zaballos A."/>
            <person name="Jimenez P."/>
            <person name="Dekumyoy P."/>
            <person name="Varona S."/>
            <person name="Cuesta I."/>
            <person name="Sumanam S."/>
            <person name="Adisakwattana P."/>
            <person name="Gasser R.B."/>
            <person name="Hernandez-Gonzalez A."/>
            <person name="Young N.D."/>
            <person name="Perteguer M.J."/>
        </authorList>
    </citation>
    <scope>NUCLEOTIDE SEQUENCE [LARGE SCALE GENOMIC DNA]</scope>
    <source>
        <strain evidence="1">AL3</strain>
        <tissue evidence="1">Liver</tissue>
    </source>
</reference>
<dbReference type="AlphaFoldDB" id="A0ABD6E498"/>
<dbReference type="Proteomes" id="UP001608902">
    <property type="component" value="Unassembled WGS sequence"/>
</dbReference>
<organism evidence="1 2">
    <name type="scientific">Gnathostoma spinigerum</name>
    <dbReference type="NCBI Taxonomy" id="75299"/>
    <lineage>
        <taxon>Eukaryota</taxon>
        <taxon>Metazoa</taxon>
        <taxon>Ecdysozoa</taxon>
        <taxon>Nematoda</taxon>
        <taxon>Chromadorea</taxon>
        <taxon>Rhabditida</taxon>
        <taxon>Spirurina</taxon>
        <taxon>Gnathostomatomorpha</taxon>
        <taxon>Gnathostomatoidea</taxon>
        <taxon>Gnathostomatidae</taxon>
        <taxon>Gnathostoma</taxon>
    </lineage>
</organism>
<proteinExistence type="predicted"/>
<evidence type="ECO:0000313" key="2">
    <source>
        <dbReference type="Proteomes" id="UP001608902"/>
    </source>
</evidence>
<dbReference type="EMBL" id="JBGFUD010000292">
    <property type="protein sequence ID" value="MFH4974196.1"/>
    <property type="molecule type" value="Genomic_DNA"/>
</dbReference>
<name>A0ABD6E498_9BILA</name>
<protein>
    <submittedName>
        <fullName evidence="1">Uncharacterized protein</fullName>
    </submittedName>
</protein>